<dbReference type="AlphaFoldDB" id="A0A9P1C8S1"/>
<feature type="compositionally biased region" description="Acidic residues" evidence="1">
    <location>
        <begin position="102"/>
        <end position="111"/>
    </location>
</feature>
<dbReference type="InterPro" id="IPR000595">
    <property type="entry name" value="cNMP-bd_dom"/>
</dbReference>
<reference evidence="3" key="1">
    <citation type="submission" date="2022-10" db="EMBL/GenBank/DDBJ databases">
        <authorList>
            <person name="Chen Y."/>
            <person name="Dougan E. K."/>
            <person name="Chan C."/>
            <person name="Rhodes N."/>
            <person name="Thang M."/>
        </authorList>
    </citation>
    <scope>NUCLEOTIDE SEQUENCE</scope>
</reference>
<feature type="domain" description="Cyclic nucleotide-binding" evidence="2">
    <location>
        <begin position="31"/>
        <end position="84"/>
    </location>
</feature>
<dbReference type="Gene3D" id="2.60.120.10">
    <property type="entry name" value="Jelly Rolls"/>
    <property type="match status" value="1"/>
</dbReference>
<feature type="region of interest" description="Disordered" evidence="1">
    <location>
        <begin position="81"/>
        <end position="111"/>
    </location>
</feature>
<dbReference type="InterPro" id="IPR018490">
    <property type="entry name" value="cNMP-bd_dom_sf"/>
</dbReference>
<dbReference type="InterPro" id="IPR014710">
    <property type="entry name" value="RmlC-like_jellyroll"/>
</dbReference>
<proteinExistence type="predicted"/>
<dbReference type="EMBL" id="CAMXCT010001186">
    <property type="protein sequence ID" value="CAI3987632.1"/>
    <property type="molecule type" value="Genomic_DNA"/>
</dbReference>
<name>A0A9P1C8S1_9DINO</name>
<evidence type="ECO:0000259" key="2">
    <source>
        <dbReference type="PROSITE" id="PS50042"/>
    </source>
</evidence>
<dbReference type="EMBL" id="CAMXCT020001186">
    <property type="protein sequence ID" value="CAL1141007.1"/>
    <property type="molecule type" value="Genomic_DNA"/>
</dbReference>
<dbReference type="SUPFAM" id="SSF51206">
    <property type="entry name" value="cAMP-binding domain-like"/>
    <property type="match status" value="1"/>
</dbReference>
<sequence>MPRVPRDFGCLEECQQWTSQANDVIFSRRLVGKLAILKDHPRAATIKVTSDHATILSMDRDTFKRLLGPLEHLMSSRFSMYSEEPKSQKPISGADKKAIANSDDEDDDVDELPLPQKRAMTARRSVSAEVYGPWNQKPFVPPKHPKTPDQILPKPQLIVFESLDEMDKDVILLAMEKCSG</sequence>
<comment type="caution">
    <text evidence="3">The sequence shown here is derived from an EMBL/GenBank/DDBJ whole genome shotgun (WGS) entry which is preliminary data.</text>
</comment>
<evidence type="ECO:0000256" key="1">
    <source>
        <dbReference type="SAM" id="MobiDB-lite"/>
    </source>
</evidence>
<gene>
    <name evidence="3" type="ORF">C1SCF055_LOCUS14887</name>
</gene>
<dbReference type="OrthoDB" id="21144at2759"/>
<accession>A0A9P1C8S1</accession>
<evidence type="ECO:0000313" key="5">
    <source>
        <dbReference type="Proteomes" id="UP001152797"/>
    </source>
</evidence>
<evidence type="ECO:0000313" key="3">
    <source>
        <dbReference type="EMBL" id="CAI3987632.1"/>
    </source>
</evidence>
<evidence type="ECO:0000313" key="4">
    <source>
        <dbReference type="EMBL" id="CAL4774944.1"/>
    </source>
</evidence>
<dbReference type="Proteomes" id="UP001152797">
    <property type="component" value="Unassembled WGS sequence"/>
</dbReference>
<dbReference type="EMBL" id="CAMXCT030001186">
    <property type="protein sequence ID" value="CAL4774944.1"/>
    <property type="molecule type" value="Genomic_DNA"/>
</dbReference>
<dbReference type="PROSITE" id="PS50042">
    <property type="entry name" value="CNMP_BINDING_3"/>
    <property type="match status" value="1"/>
</dbReference>
<keyword evidence="5" id="KW-1185">Reference proteome</keyword>
<reference evidence="4 5" key="2">
    <citation type="submission" date="2024-05" db="EMBL/GenBank/DDBJ databases">
        <authorList>
            <person name="Chen Y."/>
            <person name="Shah S."/>
            <person name="Dougan E. K."/>
            <person name="Thang M."/>
            <person name="Chan C."/>
        </authorList>
    </citation>
    <scope>NUCLEOTIDE SEQUENCE [LARGE SCALE GENOMIC DNA]</scope>
</reference>
<protein>
    <submittedName>
        <fullName evidence="4">Cyclic nucleotide-binding domain-containing protein</fullName>
    </submittedName>
</protein>
<organism evidence="3">
    <name type="scientific">Cladocopium goreaui</name>
    <dbReference type="NCBI Taxonomy" id="2562237"/>
    <lineage>
        <taxon>Eukaryota</taxon>
        <taxon>Sar</taxon>
        <taxon>Alveolata</taxon>
        <taxon>Dinophyceae</taxon>
        <taxon>Suessiales</taxon>
        <taxon>Symbiodiniaceae</taxon>
        <taxon>Cladocopium</taxon>
    </lineage>
</organism>